<dbReference type="PROSITE" id="PS00108">
    <property type="entry name" value="PROTEIN_KINASE_ST"/>
    <property type="match status" value="1"/>
</dbReference>
<protein>
    <submittedName>
        <fullName evidence="2">Kinase-like domain-containing protein</fullName>
    </submittedName>
</protein>
<organism evidence="2 3">
    <name type="scientific">Lasiosphaeria miniovina</name>
    <dbReference type="NCBI Taxonomy" id="1954250"/>
    <lineage>
        <taxon>Eukaryota</taxon>
        <taxon>Fungi</taxon>
        <taxon>Dikarya</taxon>
        <taxon>Ascomycota</taxon>
        <taxon>Pezizomycotina</taxon>
        <taxon>Sordariomycetes</taxon>
        <taxon>Sordariomycetidae</taxon>
        <taxon>Sordariales</taxon>
        <taxon>Lasiosphaeriaceae</taxon>
        <taxon>Lasiosphaeria</taxon>
    </lineage>
</organism>
<dbReference type="InterPro" id="IPR000719">
    <property type="entry name" value="Prot_kinase_dom"/>
</dbReference>
<dbReference type="PANTHER" id="PTHR24359:SF1">
    <property type="entry name" value="INHIBITOR OF NUCLEAR FACTOR KAPPA-B KINASE EPSILON SUBUNIT HOMOLOG 1-RELATED"/>
    <property type="match status" value="1"/>
</dbReference>
<gene>
    <name evidence="2" type="ORF">B0T26DRAFT_642327</name>
</gene>
<dbReference type="CDD" id="cd00180">
    <property type="entry name" value="PKc"/>
    <property type="match status" value="1"/>
</dbReference>
<keyword evidence="3" id="KW-1185">Reference proteome</keyword>
<comment type="caution">
    <text evidence="2">The sequence shown here is derived from an EMBL/GenBank/DDBJ whole genome shotgun (WGS) entry which is preliminary data.</text>
</comment>
<evidence type="ECO:0000313" key="2">
    <source>
        <dbReference type="EMBL" id="KAK0723001.1"/>
    </source>
</evidence>
<dbReference type="InterPro" id="IPR008271">
    <property type="entry name" value="Ser/Thr_kinase_AS"/>
</dbReference>
<name>A0AA40AW10_9PEZI</name>
<dbReference type="AlphaFoldDB" id="A0AA40AW10"/>
<dbReference type="InterPro" id="IPR011009">
    <property type="entry name" value="Kinase-like_dom_sf"/>
</dbReference>
<dbReference type="SMART" id="SM00220">
    <property type="entry name" value="S_TKc"/>
    <property type="match status" value="1"/>
</dbReference>
<dbReference type="Gene3D" id="3.30.200.20">
    <property type="entry name" value="Phosphorylase Kinase, domain 1"/>
    <property type="match status" value="1"/>
</dbReference>
<evidence type="ECO:0000259" key="1">
    <source>
        <dbReference type="PROSITE" id="PS50011"/>
    </source>
</evidence>
<dbReference type="PROSITE" id="PS50011">
    <property type="entry name" value="PROTEIN_KINASE_DOM"/>
    <property type="match status" value="1"/>
</dbReference>
<dbReference type="PANTHER" id="PTHR24359">
    <property type="entry name" value="SERINE/THREONINE-PROTEIN KINASE SBK1"/>
    <property type="match status" value="1"/>
</dbReference>
<proteinExistence type="predicted"/>
<dbReference type="GO" id="GO:0004674">
    <property type="term" value="F:protein serine/threonine kinase activity"/>
    <property type="evidence" value="ECO:0007669"/>
    <property type="project" value="TreeGrafter"/>
</dbReference>
<dbReference type="EMBL" id="JAUIRO010000003">
    <property type="protein sequence ID" value="KAK0723001.1"/>
    <property type="molecule type" value="Genomic_DNA"/>
</dbReference>
<reference evidence="2" key="1">
    <citation type="submission" date="2023-06" db="EMBL/GenBank/DDBJ databases">
        <title>Genome-scale phylogeny and comparative genomics of the fungal order Sordariales.</title>
        <authorList>
            <consortium name="Lawrence Berkeley National Laboratory"/>
            <person name="Hensen N."/>
            <person name="Bonometti L."/>
            <person name="Westerberg I."/>
            <person name="Brannstrom I.O."/>
            <person name="Guillou S."/>
            <person name="Cros-Aarteil S."/>
            <person name="Calhoun S."/>
            <person name="Haridas S."/>
            <person name="Kuo A."/>
            <person name="Mondo S."/>
            <person name="Pangilinan J."/>
            <person name="Riley R."/>
            <person name="LaButti K."/>
            <person name="Andreopoulos B."/>
            <person name="Lipzen A."/>
            <person name="Chen C."/>
            <person name="Yanf M."/>
            <person name="Daum C."/>
            <person name="Ng V."/>
            <person name="Clum A."/>
            <person name="Steindorff A."/>
            <person name="Ohm R."/>
            <person name="Martin F."/>
            <person name="Silar P."/>
            <person name="Natvig D."/>
            <person name="Lalanne C."/>
            <person name="Gautier V."/>
            <person name="Ament-velasquez S.L."/>
            <person name="Kruys A."/>
            <person name="Hutchinson M.I."/>
            <person name="Powell A.J."/>
            <person name="Barry K."/>
            <person name="Miller A.N."/>
            <person name="Grigoriev I.V."/>
            <person name="Debuchy R."/>
            <person name="Gladieux P."/>
            <person name="Thoren M.H."/>
            <person name="Johannesson H."/>
        </authorList>
    </citation>
    <scope>NUCLEOTIDE SEQUENCE</scope>
    <source>
        <strain evidence="2">SMH2392-1A</strain>
    </source>
</reference>
<dbReference type="GeneID" id="85320702"/>
<dbReference type="GO" id="GO:0005524">
    <property type="term" value="F:ATP binding"/>
    <property type="evidence" value="ECO:0007669"/>
    <property type="project" value="InterPro"/>
</dbReference>
<dbReference type="Proteomes" id="UP001172101">
    <property type="component" value="Unassembled WGS sequence"/>
</dbReference>
<keyword evidence="2" id="KW-0418">Kinase</keyword>
<keyword evidence="2" id="KW-0808">Transferase</keyword>
<evidence type="ECO:0000313" key="3">
    <source>
        <dbReference type="Proteomes" id="UP001172101"/>
    </source>
</evidence>
<dbReference type="RefSeq" id="XP_060298925.1">
    <property type="nucleotide sequence ID" value="XM_060437432.1"/>
</dbReference>
<dbReference type="Gene3D" id="1.10.510.10">
    <property type="entry name" value="Transferase(Phosphotransferase) domain 1"/>
    <property type="match status" value="1"/>
</dbReference>
<feature type="domain" description="Protein kinase" evidence="1">
    <location>
        <begin position="167"/>
        <end position="488"/>
    </location>
</feature>
<sequence length="525" mass="59370">MESLFRRLDKEKLPPANARSSLDNRKFVPFSVLKKLITEENVRIELARDEGQISRLVGWFNPPIAPTWVPVHAPKIFAALVLMGRSQGINNLLNENLTDEHLPLSRDPQDSTTEFCESHDKSQFWLRGLGEGTVSKLVDEYQFIFQAPVLDTKGRLVSISEQCPLPFVTSSVESRGGAGIVHKATIHPDHQIGFEAETDDRNVAVKEFLHKDDFEKEHRILEQLEGLRHPNIIRHFASIDRMNTRYGYIIFPWVDGGNLQEFWTTEPETSQARVLWALQQMSGLTEALHLLHDRFNCRHGDIKPLNILCVKEVRTTRQCDPVLKIADFGISSIHEWPTVYRKAATFATHLTPSYQGPEVEFEGLDKHSPRPRSRKYDIWSLGCVFLEFTLWLLYGPDAIIKFAEARGASSSSREASPPMYEVTDKKAKVAVVHQLVTKTIKYLERDPRCEGDTALAALLDLIRGKMIKPKVDDRPWALEVVEGLNAIIAEADEEKKGSGYLLRVCSGQDIAPPNFEPFTGLDAGS</sequence>
<dbReference type="Pfam" id="PF00069">
    <property type="entry name" value="Pkinase"/>
    <property type="match status" value="1"/>
</dbReference>
<dbReference type="SUPFAM" id="SSF56112">
    <property type="entry name" value="Protein kinase-like (PK-like)"/>
    <property type="match status" value="1"/>
</dbReference>
<accession>A0AA40AW10</accession>